<dbReference type="VEuPathDB" id="TriTrypDB:Lsey_0069_0080"/>
<dbReference type="AlphaFoldDB" id="A0A0N0P6Q6"/>
<evidence type="ECO:0000313" key="3">
    <source>
        <dbReference type="Proteomes" id="UP000038009"/>
    </source>
</evidence>
<feature type="compositionally biased region" description="Basic and acidic residues" evidence="1">
    <location>
        <begin position="398"/>
        <end position="412"/>
    </location>
</feature>
<feature type="compositionally biased region" description="Polar residues" evidence="1">
    <location>
        <begin position="495"/>
        <end position="506"/>
    </location>
</feature>
<feature type="compositionally biased region" description="Basic and acidic residues" evidence="1">
    <location>
        <begin position="271"/>
        <end position="284"/>
    </location>
</feature>
<feature type="compositionally biased region" description="Polar residues" evidence="1">
    <location>
        <begin position="227"/>
        <end position="240"/>
    </location>
</feature>
<evidence type="ECO:0000313" key="2">
    <source>
        <dbReference type="EMBL" id="KPI87916.1"/>
    </source>
</evidence>
<protein>
    <submittedName>
        <fullName evidence="2">Uncharacterized protein</fullName>
    </submittedName>
</protein>
<feature type="compositionally biased region" description="Polar residues" evidence="1">
    <location>
        <begin position="253"/>
        <end position="263"/>
    </location>
</feature>
<feature type="compositionally biased region" description="Polar residues" evidence="1">
    <location>
        <begin position="388"/>
        <end position="397"/>
    </location>
</feature>
<dbReference type="OrthoDB" id="10589491at2759"/>
<keyword evidence="3" id="KW-1185">Reference proteome</keyword>
<evidence type="ECO:0000256" key="1">
    <source>
        <dbReference type="SAM" id="MobiDB-lite"/>
    </source>
</evidence>
<comment type="caution">
    <text evidence="2">The sequence shown here is derived from an EMBL/GenBank/DDBJ whole genome shotgun (WGS) entry which is preliminary data.</text>
</comment>
<name>A0A0N0P6Q6_LEPSE</name>
<organism evidence="2 3">
    <name type="scientific">Leptomonas seymouri</name>
    <dbReference type="NCBI Taxonomy" id="5684"/>
    <lineage>
        <taxon>Eukaryota</taxon>
        <taxon>Discoba</taxon>
        <taxon>Euglenozoa</taxon>
        <taxon>Kinetoplastea</taxon>
        <taxon>Metakinetoplastina</taxon>
        <taxon>Trypanosomatida</taxon>
        <taxon>Trypanosomatidae</taxon>
        <taxon>Leishmaniinae</taxon>
        <taxon>Leptomonas</taxon>
    </lineage>
</organism>
<feature type="compositionally biased region" description="Basic and acidic residues" evidence="1">
    <location>
        <begin position="430"/>
        <end position="442"/>
    </location>
</feature>
<proteinExistence type="predicted"/>
<dbReference type="OMA" id="CSDMPNN"/>
<feature type="region of interest" description="Disordered" evidence="1">
    <location>
        <begin position="226"/>
        <end position="697"/>
    </location>
</feature>
<accession>A0A0N0P6Q6</accession>
<gene>
    <name evidence="2" type="ORF">ABL78_2994</name>
</gene>
<feature type="region of interest" description="Disordered" evidence="1">
    <location>
        <begin position="1"/>
        <end position="152"/>
    </location>
</feature>
<dbReference type="Proteomes" id="UP000038009">
    <property type="component" value="Unassembled WGS sequence"/>
</dbReference>
<sequence length="697" mass="73018">MQRGNGFSVGGDGDSVPRSSSIVTRAGPAPVLSEASIRRKREHSRQASLDMMGREQFNVNSGNGGHAHERSASYMAQTESSLRHASIGSDASITGSIRRLRQQQNADRDDDASDVASVTSSQWSMRRRRVGPRPLQKVEKPVPGATAERARRMATDTTATRLPGNQAVLRGGAHIAASRKSAAAVSEGRLLNTQSMQRTNLPASGVASSTVTTITVSDDESVELTKSAASVSLSPITPGTRSDRKSAHHTRRLSGSGSKSASDLLSGADTEATRDVLDAHDEPVPRTAQPVSFDGLGGGGYTSAGQWKSAPGTDKGGRPPLTPRGDTSPGAGGVKRSSSSLGVSATVPATTLTSNTVHRPSNGFDYQQQHQRMQQRRNSAGEAAAATRSFNSGTTIHRFTEDRGPASDHDAVGQKPSYEDSIDDTPIGVLKERANREAERNAQRGSNQPVIPRLALSEITAKRDRSRHAHSHDVAHDGSGHYGPDTPMTGDSVLSDVTVSTMTGSDTPHVHVAVRSSRSHPPGQRRTQGADARADRSPLTSAAQQKENVGGGDYSATYDSHSKSPAPEEEAVNIATTVSRSRVTAVEATANRSEGNGHVASAPSPMSTTTKNTKAPTQGGAKATTEANGAGGKRVSEAAARNKGRTSPTPAVAPARSDAGEPRRRRAFEVTSAAAPREPTLPPATSSKEKPTCCAVM</sequence>
<reference evidence="2 3" key="1">
    <citation type="journal article" date="2015" name="PLoS Pathog.">
        <title>Leptomonas seymouri: Adaptations to the Dixenous Life Cycle Analyzed by Genome Sequencing, Transcriptome Profiling and Co-infection with Leishmania donovani.</title>
        <authorList>
            <person name="Kraeva N."/>
            <person name="Butenko A."/>
            <person name="Hlavacova J."/>
            <person name="Kostygov A."/>
            <person name="Myskova J."/>
            <person name="Grybchuk D."/>
            <person name="Lestinova T."/>
            <person name="Votypka J."/>
            <person name="Volf P."/>
            <person name="Opperdoes F."/>
            <person name="Flegontov P."/>
            <person name="Lukes J."/>
            <person name="Yurchenko V."/>
        </authorList>
    </citation>
    <scope>NUCLEOTIDE SEQUENCE [LARGE SCALE GENOMIC DNA]</scope>
    <source>
        <strain evidence="2 3">ATCC 30220</strain>
    </source>
</reference>
<feature type="compositionally biased region" description="Polar residues" evidence="1">
    <location>
        <begin position="604"/>
        <end position="616"/>
    </location>
</feature>
<feature type="compositionally biased region" description="Polar residues" evidence="1">
    <location>
        <begin position="538"/>
        <end position="547"/>
    </location>
</feature>
<dbReference type="EMBL" id="LJSK01000069">
    <property type="protein sequence ID" value="KPI87916.1"/>
    <property type="molecule type" value="Genomic_DNA"/>
</dbReference>
<feature type="compositionally biased region" description="Polar residues" evidence="1">
    <location>
        <begin position="336"/>
        <end position="359"/>
    </location>
</feature>